<feature type="chain" id="PRO_5038942192" evidence="2">
    <location>
        <begin position="24"/>
        <end position="332"/>
    </location>
</feature>
<feature type="region of interest" description="Disordered" evidence="1">
    <location>
        <begin position="176"/>
        <end position="201"/>
    </location>
</feature>
<evidence type="ECO:0000259" key="3">
    <source>
        <dbReference type="PROSITE" id="PS51781"/>
    </source>
</evidence>
<organism evidence="4 5">
    <name type="scientific">Candidatus Pullichristensenella stercorigallinarum</name>
    <dbReference type="NCBI Taxonomy" id="2840909"/>
    <lineage>
        <taxon>Bacteria</taxon>
        <taxon>Bacillati</taxon>
        <taxon>Bacillota</taxon>
        <taxon>Clostridia</taxon>
        <taxon>Candidatus Pullichristensenella</taxon>
    </lineage>
</organism>
<dbReference type="Proteomes" id="UP000824260">
    <property type="component" value="Unassembled WGS sequence"/>
</dbReference>
<dbReference type="InterPro" id="IPR052354">
    <property type="entry name" value="Cell_Wall_Dynamics_Protein"/>
</dbReference>
<dbReference type="EMBL" id="DVFZ01000128">
    <property type="protein sequence ID" value="HIQ84142.1"/>
    <property type="molecule type" value="Genomic_DNA"/>
</dbReference>
<dbReference type="AlphaFoldDB" id="A0A9D1CXH3"/>
<protein>
    <submittedName>
        <fullName evidence="4">VanW family protein</fullName>
    </submittedName>
</protein>
<dbReference type="PROSITE" id="PS51781">
    <property type="entry name" value="SH3B"/>
    <property type="match status" value="2"/>
</dbReference>
<keyword evidence="2" id="KW-0732">Signal</keyword>
<comment type="caution">
    <text evidence="4">The sequence shown here is derived from an EMBL/GenBank/DDBJ whole genome shotgun (WGS) entry which is preliminary data.</text>
</comment>
<evidence type="ECO:0000313" key="5">
    <source>
        <dbReference type="Proteomes" id="UP000824260"/>
    </source>
</evidence>
<dbReference type="Pfam" id="PF04294">
    <property type="entry name" value="VanW"/>
    <property type="match status" value="1"/>
</dbReference>
<sequence>MKRIIPVLLAICLCMSACFGASASVLTLGSTSTANGSEALYQNIDRAISALDGAVIAKGQTFSFNETVGARTEGNGFVSAPNGNGVRVIGGGVSQVAATLYMALRELGESIAYEERHTFGAAFKAGYAQNVADTVLTDYARGLDFRFTNGHTENLAISMWRSGNVLFCQLTGTEAASAQPTASPEPGASPKPEASAQPTHSGTFYTVNADNYINLRASASSQAEVLAEVPRGESVRFLGEKDGEFLRVEYAGKTGYAHGDYLRLRETDAETLTVVNCRESVTLRKEPSTSAEALASVPLGSQVHNLRDAEGEFIKVEYNGKAGYILAEYLSV</sequence>
<accession>A0A9D1CXH3</accession>
<feature type="domain" description="SH3b" evidence="3">
    <location>
        <begin position="202"/>
        <end position="266"/>
    </location>
</feature>
<reference evidence="4" key="1">
    <citation type="submission" date="2020-10" db="EMBL/GenBank/DDBJ databases">
        <authorList>
            <person name="Gilroy R."/>
        </authorList>
    </citation>
    <scope>NUCLEOTIDE SEQUENCE</scope>
    <source>
        <strain evidence="4">ChiSjej6B24-2974</strain>
    </source>
</reference>
<name>A0A9D1CXH3_9FIRM</name>
<dbReference type="PANTHER" id="PTHR34408:SF1">
    <property type="entry name" value="GLYCOSYL HYDROLASE FAMILY 19 DOMAIN-CONTAINING PROTEIN HI_1415"/>
    <property type="match status" value="1"/>
</dbReference>
<dbReference type="Pfam" id="PF08239">
    <property type="entry name" value="SH3_3"/>
    <property type="match status" value="2"/>
</dbReference>
<reference evidence="4" key="2">
    <citation type="journal article" date="2021" name="PeerJ">
        <title>Extensive microbial diversity within the chicken gut microbiome revealed by metagenomics and culture.</title>
        <authorList>
            <person name="Gilroy R."/>
            <person name="Ravi A."/>
            <person name="Getino M."/>
            <person name="Pursley I."/>
            <person name="Horton D.L."/>
            <person name="Alikhan N.F."/>
            <person name="Baker D."/>
            <person name="Gharbi K."/>
            <person name="Hall N."/>
            <person name="Watson M."/>
            <person name="Adriaenssens E.M."/>
            <person name="Foster-Nyarko E."/>
            <person name="Jarju S."/>
            <person name="Secka A."/>
            <person name="Antonio M."/>
            <person name="Oren A."/>
            <person name="Chaudhuri R.R."/>
            <person name="La Ragione R."/>
            <person name="Hildebrand F."/>
            <person name="Pallen M.J."/>
        </authorList>
    </citation>
    <scope>NUCLEOTIDE SEQUENCE</scope>
    <source>
        <strain evidence="4">ChiSjej6B24-2974</strain>
    </source>
</reference>
<dbReference type="SMART" id="SM00287">
    <property type="entry name" value="SH3b"/>
    <property type="match status" value="2"/>
</dbReference>
<feature type="signal peptide" evidence="2">
    <location>
        <begin position="1"/>
        <end position="23"/>
    </location>
</feature>
<evidence type="ECO:0000256" key="2">
    <source>
        <dbReference type="SAM" id="SignalP"/>
    </source>
</evidence>
<dbReference type="InterPro" id="IPR003646">
    <property type="entry name" value="SH3-like_bac-type"/>
</dbReference>
<proteinExistence type="predicted"/>
<dbReference type="InterPro" id="IPR007391">
    <property type="entry name" value="Vancomycin_resist_VanW"/>
</dbReference>
<evidence type="ECO:0000256" key="1">
    <source>
        <dbReference type="SAM" id="MobiDB-lite"/>
    </source>
</evidence>
<evidence type="ECO:0000313" key="4">
    <source>
        <dbReference type="EMBL" id="HIQ84142.1"/>
    </source>
</evidence>
<gene>
    <name evidence="4" type="ORF">IAA52_13715</name>
</gene>
<dbReference type="PANTHER" id="PTHR34408">
    <property type="entry name" value="FAMILY PROTEIN, PUTATIVE-RELATED"/>
    <property type="match status" value="1"/>
</dbReference>
<feature type="domain" description="SH3b" evidence="3">
    <location>
        <begin position="269"/>
        <end position="332"/>
    </location>
</feature>
<dbReference type="Gene3D" id="2.30.30.40">
    <property type="entry name" value="SH3 Domains"/>
    <property type="match status" value="2"/>
</dbReference>